<name>A0A1H7IFP3_9LACT</name>
<dbReference type="Proteomes" id="UP000199081">
    <property type="component" value="Unassembled WGS sequence"/>
</dbReference>
<organism evidence="3 4">
    <name type="scientific">Alkalibacterium pelagium</name>
    <dbReference type="NCBI Taxonomy" id="426702"/>
    <lineage>
        <taxon>Bacteria</taxon>
        <taxon>Bacillati</taxon>
        <taxon>Bacillota</taxon>
        <taxon>Bacilli</taxon>
        <taxon>Lactobacillales</taxon>
        <taxon>Carnobacteriaceae</taxon>
        <taxon>Alkalibacterium</taxon>
    </lineage>
</organism>
<feature type="chain" id="PRO_5039493236" evidence="2">
    <location>
        <begin position="21"/>
        <end position="564"/>
    </location>
</feature>
<dbReference type="OrthoDB" id="9787283at2"/>
<dbReference type="PANTHER" id="PTHR43649">
    <property type="entry name" value="ARABINOSE-BINDING PROTEIN-RELATED"/>
    <property type="match status" value="1"/>
</dbReference>
<feature type="region of interest" description="Disordered" evidence="1">
    <location>
        <begin position="24"/>
        <end position="45"/>
    </location>
</feature>
<dbReference type="PROSITE" id="PS51257">
    <property type="entry name" value="PROKAR_LIPOPROTEIN"/>
    <property type="match status" value="1"/>
</dbReference>
<proteinExistence type="predicted"/>
<dbReference type="RefSeq" id="WP_091479678.1">
    <property type="nucleotide sequence ID" value="NZ_BJYC01000004.1"/>
</dbReference>
<feature type="signal peptide" evidence="2">
    <location>
        <begin position="1"/>
        <end position="20"/>
    </location>
</feature>
<feature type="compositionally biased region" description="Low complexity" evidence="1">
    <location>
        <begin position="29"/>
        <end position="44"/>
    </location>
</feature>
<dbReference type="Pfam" id="PF01547">
    <property type="entry name" value="SBP_bac_1"/>
    <property type="match status" value="1"/>
</dbReference>
<evidence type="ECO:0000313" key="4">
    <source>
        <dbReference type="Proteomes" id="UP000199081"/>
    </source>
</evidence>
<evidence type="ECO:0000256" key="2">
    <source>
        <dbReference type="SAM" id="SignalP"/>
    </source>
</evidence>
<sequence length="564" mass="62232">MTIKKIVGSVVLTSALILSACGNGEGESTTDGGNNTSDNGNGSSEPITLTMFHADLAQSDGFDNPVAQEITERTGVQLDISYPVGGDDLEAIALMIGSGDFPDLIFGKGGLNQLIDSGGVLALDDLIEERGDNLKAMYGDQLDRLRNSLDDPSIYHVGTAGVENQVLETSGTMMLQTGMLRDLGYPEIKTLEDYENAIVEFLEENPTTEDGEEWYPMVLSGADWRWLITVGDPASFVSGFSGDGQWYVEEETGEATYKFQREEFREYFRWLNGMNAKGLLDPESFTHTHDTYISKLSSGRVLGIADQDWNIGSAEAALRAEGNEWGLWAPLPVTLNEDTAPLVTRDYGFTGSTGISISADSDHIDEAFDFLDWMASEEAQILTNWGVEGINYEIIDGKRVQLDEDRENAQTNSNYSFETGIGQYIHPFPQWGTAAVDSNGQSISRTTEEDIRTNFAESELETLEAYDANIWVDLFPAADELGIPNHGRAWEIPLPTGSQVNIIQQRADDYTTQKVTEAILTDPDNFDNVWDEMLAELESMNIDQANEEMSEIINRRIELWGGAE</sequence>
<dbReference type="SUPFAM" id="SSF53850">
    <property type="entry name" value="Periplasmic binding protein-like II"/>
    <property type="match status" value="1"/>
</dbReference>
<dbReference type="AlphaFoldDB" id="A0A1H7IFP3"/>
<dbReference type="EMBL" id="FNZU01000004">
    <property type="protein sequence ID" value="SEK60672.1"/>
    <property type="molecule type" value="Genomic_DNA"/>
</dbReference>
<dbReference type="PANTHER" id="PTHR43649:SF12">
    <property type="entry name" value="DIACETYLCHITOBIOSE BINDING PROTEIN DASA"/>
    <property type="match status" value="1"/>
</dbReference>
<dbReference type="InterPro" id="IPR006059">
    <property type="entry name" value="SBP"/>
</dbReference>
<keyword evidence="2" id="KW-0732">Signal</keyword>
<gene>
    <name evidence="3" type="ORF">SAMN04488099_10499</name>
</gene>
<protein>
    <submittedName>
        <fullName evidence="3">Putative aldouronate transport system substrate-binding protein</fullName>
    </submittedName>
</protein>
<evidence type="ECO:0000256" key="1">
    <source>
        <dbReference type="SAM" id="MobiDB-lite"/>
    </source>
</evidence>
<evidence type="ECO:0000313" key="3">
    <source>
        <dbReference type="EMBL" id="SEK60672.1"/>
    </source>
</evidence>
<dbReference type="STRING" id="426702.SAMN04488099_10499"/>
<reference evidence="4" key="1">
    <citation type="submission" date="2016-10" db="EMBL/GenBank/DDBJ databases">
        <authorList>
            <person name="Varghese N."/>
            <person name="Submissions S."/>
        </authorList>
    </citation>
    <scope>NUCLEOTIDE SEQUENCE [LARGE SCALE GENOMIC DNA]</scope>
    <source>
        <strain evidence="4">DSM 19183</strain>
    </source>
</reference>
<keyword evidence="4" id="KW-1185">Reference proteome</keyword>
<dbReference type="InterPro" id="IPR050490">
    <property type="entry name" value="Bact_solute-bd_prot1"/>
</dbReference>
<accession>A0A1H7IFP3</accession>
<dbReference type="CDD" id="cd13582">
    <property type="entry name" value="PBP2_AlgQ_like_3"/>
    <property type="match status" value="1"/>
</dbReference>
<dbReference type="Gene3D" id="3.40.190.10">
    <property type="entry name" value="Periplasmic binding protein-like II"/>
    <property type="match status" value="2"/>
</dbReference>